<dbReference type="PANTHER" id="PTHR30126:SF39">
    <property type="entry name" value="HTH-TYPE TRANSCRIPTIONAL REGULATOR CYSL"/>
    <property type="match status" value="1"/>
</dbReference>
<evidence type="ECO:0000256" key="3">
    <source>
        <dbReference type="ARBA" id="ARBA00023125"/>
    </source>
</evidence>
<dbReference type="AlphaFoldDB" id="A0A9D2NNR2"/>
<dbReference type="Gene3D" id="1.10.10.10">
    <property type="entry name" value="Winged helix-like DNA-binding domain superfamily/Winged helix DNA-binding domain"/>
    <property type="match status" value="1"/>
</dbReference>
<dbReference type="PROSITE" id="PS50931">
    <property type="entry name" value="HTH_LYSR"/>
    <property type="match status" value="1"/>
</dbReference>
<dbReference type="InterPro" id="IPR036390">
    <property type="entry name" value="WH_DNA-bd_sf"/>
</dbReference>
<feature type="domain" description="HTH lysR-type" evidence="5">
    <location>
        <begin position="1"/>
        <end position="58"/>
    </location>
</feature>
<dbReference type="FunFam" id="1.10.10.10:FF:000001">
    <property type="entry name" value="LysR family transcriptional regulator"/>
    <property type="match status" value="1"/>
</dbReference>
<evidence type="ECO:0000256" key="4">
    <source>
        <dbReference type="ARBA" id="ARBA00023163"/>
    </source>
</evidence>
<dbReference type="InterPro" id="IPR005119">
    <property type="entry name" value="LysR_subst-bd"/>
</dbReference>
<gene>
    <name evidence="6" type="ORF">H9758_08575</name>
</gene>
<dbReference type="InterPro" id="IPR036388">
    <property type="entry name" value="WH-like_DNA-bd_sf"/>
</dbReference>
<comment type="similarity">
    <text evidence="1">Belongs to the LysR transcriptional regulatory family.</text>
</comment>
<evidence type="ECO:0000259" key="5">
    <source>
        <dbReference type="PROSITE" id="PS50931"/>
    </source>
</evidence>
<dbReference type="PRINTS" id="PR00039">
    <property type="entry name" value="HTHLYSR"/>
</dbReference>
<sequence>MNLNQLHYFVKLAETEHYTRAAEELNITQPSLSHAISTLEGELGTKLFEKRGRNVVLTRYGSFFREYVEQTLKTLDTGVRKVRALTGQTEGVIELAYIYTLGSEFVPQLVSDFIHTYEELNVKFRFTVGNTSEVIQGLKDEKYDIGFCSMAEKESGIQFTPAGTENLVVVVPKGHPLAYSESVDLEQAAAYPQIFYTPNSGLRPVVDRMFERLKIKPDIAYEIEEDGSMAGLVARNFGIAVMPEIPVLKMLDVEVLRIRNQHEKRYVYMARNKEQYEPPLVRRFEEYVKRRGL</sequence>
<comment type="caution">
    <text evidence="6">The sequence shown here is derived from an EMBL/GenBank/DDBJ whole genome shotgun (WGS) entry which is preliminary data.</text>
</comment>
<dbReference type="Pfam" id="PF00126">
    <property type="entry name" value="HTH_1"/>
    <property type="match status" value="1"/>
</dbReference>
<name>A0A9D2NNR2_9FIRM</name>
<reference evidence="6" key="2">
    <citation type="submission" date="2021-04" db="EMBL/GenBank/DDBJ databases">
        <authorList>
            <person name="Gilroy R."/>
        </authorList>
    </citation>
    <scope>NUCLEOTIDE SEQUENCE</scope>
    <source>
        <strain evidence="6">ChiW19-954</strain>
    </source>
</reference>
<evidence type="ECO:0000313" key="7">
    <source>
        <dbReference type="Proteomes" id="UP000823890"/>
    </source>
</evidence>
<keyword evidence="4" id="KW-0804">Transcription</keyword>
<keyword evidence="2" id="KW-0805">Transcription regulation</keyword>
<evidence type="ECO:0000313" key="6">
    <source>
        <dbReference type="EMBL" id="HJC34628.1"/>
    </source>
</evidence>
<dbReference type="InterPro" id="IPR000847">
    <property type="entry name" value="LysR_HTH_N"/>
</dbReference>
<evidence type="ECO:0000256" key="2">
    <source>
        <dbReference type="ARBA" id="ARBA00023015"/>
    </source>
</evidence>
<dbReference type="SUPFAM" id="SSF53850">
    <property type="entry name" value="Periplasmic binding protein-like II"/>
    <property type="match status" value="1"/>
</dbReference>
<dbReference type="PANTHER" id="PTHR30126">
    <property type="entry name" value="HTH-TYPE TRANSCRIPTIONAL REGULATOR"/>
    <property type="match status" value="1"/>
</dbReference>
<protein>
    <submittedName>
        <fullName evidence="6">LysR family transcriptional regulator</fullName>
    </submittedName>
</protein>
<dbReference type="SUPFAM" id="SSF46785">
    <property type="entry name" value="Winged helix' DNA-binding domain"/>
    <property type="match status" value="1"/>
</dbReference>
<dbReference type="Proteomes" id="UP000823890">
    <property type="component" value="Unassembled WGS sequence"/>
</dbReference>
<dbReference type="GO" id="GO:0000976">
    <property type="term" value="F:transcription cis-regulatory region binding"/>
    <property type="evidence" value="ECO:0007669"/>
    <property type="project" value="TreeGrafter"/>
</dbReference>
<organism evidence="6 7">
    <name type="scientific">Candidatus Mediterraneibacter faecipullorum</name>
    <dbReference type="NCBI Taxonomy" id="2838670"/>
    <lineage>
        <taxon>Bacteria</taxon>
        <taxon>Bacillati</taxon>
        <taxon>Bacillota</taxon>
        <taxon>Clostridia</taxon>
        <taxon>Lachnospirales</taxon>
        <taxon>Lachnospiraceae</taxon>
        <taxon>Mediterraneibacter</taxon>
    </lineage>
</organism>
<proteinExistence type="inferred from homology"/>
<dbReference type="CDD" id="cd08434">
    <property type="entry name" value="PBP2_GltC_like"/>
    <property type="match status" value="1"/>
</dbReference>
<dbReference type="GO" id="GO:0003700">
    <property type="term" value="F:DNA-binding transcription factor activity"/>
    <property type="evidence" value="ECO:0007669"/>
    <property type="project" value="InterPro"/>
</dbReference>
<dbReference type="Gene3D" id="3.40.190.290">
    <property type="match status" value="1"/>
</dbReference>
<dbReference type="EMBL" id="DWWO01000106">
    <property type="protein sequence ID" value="HJC34628.1"/>
    <property type="molecule type" value="Genomic_DNA"/>
</dbReference>
<reference evidence="6" key="1">
    <citation type="journal article" date="2021" name="PeerJ">
        <title>Extensive microbial diversity within the chicken gut microbiome revealed by metagenomics and culture.</title>
        <authorList>
            <person name="Gilroy R."/>
            <person name="Ravi A."/>
            <person name="Getino M."/>
            <person name="Pursley I."/>
            <person name="Horton D.L."/>
            <person name="Alikhan N.F."/>
            <person name="Baker D."/>
            <person name="Gharbi K."/>
            <person name="Hall N."/>
            <person name="Watson M."/>
            <person name="Adriaenssens E.M."/>
            <person name="Foster-Nyarko E."/>
            <person name="Jarju S."/>
            <person name="Secka A."/>
            <person name="Antonio M."/>
            <person name="Oren A."/>
            <person name="Chaudhuri R.R."/>
            <person name="La Ragione R."/>
            <person name="Hildebrand F."/>
            <person name="Pallen M.J."/>
        </authorList>
    </citation>
    <scope>NUCLEOTIDE SEQUENCE</scope>
    <source>
        <strain evidence="6">ChiW19-954</strain>
    </source>
</reference>
<keyword evidence="3" id="KW-0238">DNA-binding</keyword>
<evidence type="ECO:0000256" key="1">
    <source>
        <dbReference type="ARBA" id="ARBA00009437"/>
    </source>
</evidence>
<accession>A0A9D2NNR2</accession>
<dbReference type="Pfam" id="PF03466">
    <property type="entry name" value="LysR_substrate"/>
    <property type="match status" value="1"/>
</dbReference>